<protein>
    <recommendedName>
        <fullName evidence="2">DUF4401 domain-containing protein</fullName>
    </recommendedName>
</protein>
<keyword evidence="1" id="KW-0812">Transmembrane</keyword>
<feature type="transmembrane region" description="Helical" evidence="1">
    <location>
        <begin position="338"/>
        <end position="355"/>
    </location>
</feature>
<organism evidence="3">
    <name type="scientific">hydrothermal vent metagenome</name>
    <dbReference type="NCBI Taxonomy" id="652676"/>
    <lineage>
        <taxon>unclassified sequences</taxon>
        <taxon>metagenomes</taxon>
        <taxon>ecological metagenomes</taxon>
    </lineage>
</organism>
<evidence type="ECO:0000313" key="3">
    <source>
        <dbReference type="EMBL" id="VAW76003.1"/>
    </source>
</evidence>
<dbReference type="EMBL" id="UOFL01000096">
    <property type="protein sequence ID" value="VAW76003.1"/>
    <property type="molecule type" value="Genomic_DNA"/>
</dbReference>
<sequence>MIFQSPLTIAKLLEIATTNKIINDPTQIKESLKQTSRSHPWYVQTALGISAWSAAIIFMTYINTTLIKPSVLIGLVTRQTSNSIGLVIGISLYIIGALVYRYKPSSITWRQFSLSISLAGMLLSTFYIGNQINTKDWEVGLFLIVAETIVFYFHNDPVRRYIAVTNGLPAVLFILPSFRSDLAFQLIAPIVLYAVYLFWHKQEWRLKIAPDIIKPLKYGLPVALFATTYWMVNNYSIRAYLWDVCNFMIALIFFRIYYSELERHQLLRPVNLIAGFILIMAMALITINSPGIMVSITVIFIGFQNANKLLTIGAILAFTYFLVHFYFLIGVHLIDKSMLLIIGGVLFLIAARILHSQVKKLETIT</sequence>
<feature type="transmembrane region" description="Helical" evidence="1">
    <location>
        <begin position="239"/>
        <end position="258"/>
    </location>
</feature>
<feature type="transmembrane region" description="Helical" evidence="1">
    <location>
        <begin position="160"/>
        <end position="176"/>
    </location>
</feature>
<proteinExistence type="predicted"/>
<feature type="transmembrane region" description="Helical" evidence="1">
    <location>
        <begin position="82"/>
        <end position="100"/>
    </location>
</feature>
<dbReference type="Pfam" id="PF14351">
    <property type="entry name" value="DUF4401"/>
    <property type="match status" value="1"/>
</dbReference>
<keyword evidence="1" id="KW-1133">Transmembrane helix</keyword>
<keyword evidence="1" id="KW-0472">Membrane</keyword>
<evidence type="ECO:0000256" key="1">
    <source>
        <dbReference type="SAM" id="Phobius"/>
    </source>
</evidence>
<accession>A0A3B0YIN9</accession>
<feature type="transmembrane region" description="Helical" evidence="1">
    <location>
        <begin position="136"/>
        <end position="153"/>
    </location>
</feature>
<feature type="transmembrane region" description="Helical" evidence="1">
    <location>
        <begin position="41"/>
        <end position="62"/>
    </location>
</feature>
<feature type="transmembrane region" description="Helical" evidence="1">
    <location>
        <begin position="182"/>
        <end position="199"/>
    </location>
</feature>
<name>A0A3B0YIN9_9ZZZZ</name>
<feature type="transmembrane region" description="Helical" evidence="1">
    <location>
        <begin position="112"/>
        <end position="130"/>
    </location>
</feature>
<feature type="domain" description="DUF4401" evidence="2">
    <location>
        <begin position="40"/>
        <end position="354"/>
    </location>
</feature>
<evidence type="ECO:0000259" key="2">
    <source>
        <dbReference type="Pfam" id="PF14351"/>
    </source>
</evidence>
<reference evidence="3" key="1">
    <citation type="submission" date="2018-06" db="EMBL/GenBank/DDBJ databases">
        <authorList>
            <person name="Zhirakovskaya E."/>
        </authorList>
    </citation>
    <scope>NUCLEOTIDE SEQUENCE</scope>
</reference>
<feature type="transmembrane region" description="Helical" evidence="1">
    <location>
        <begin position="309"/>
        <end position="331"/>
    </location>
</feature>
<dbReference type="InterPro" id="IPR025513">
    <property type="entry name" value="DUF4401"/>
</dbReference>
<feature type="transmembrane region" description="Helical" evidence="1">
    <location>
        <begin position="270"/>
        <end position="303"/>
    </location>
</feature>
<gene>
    <name evidence="3" type="ORF">MNBD_GAMMA12-2670</name>
</gene>
<dbReference type="AlphaFoldDB" id="A0A3B0YIN9"/>